<dbReference type="GO" id="GO:0032259">
    <property type="term" value="P:methylation"/>
    <property type="evidence" value="ECO:0007669"/>
    <property type="project" value="UniProtKB-KW"/>
</dbReference>
<sequence length="215" mass="24042">MATNKSTDPNNWPMEEGDYVIGDPDSPVAVVTLTSDYRNMDCIHDPCEDGTPQAEGVFTPGYKKPCLQNYAICGTCFTENFGIQKVIANILSNPKINCLIVCGKESKHFAGQSIIALVENGVSTMADYKKIIGSKGVIPYLDEIPMTAINHFLKEIEVIDLIDTTDPETIQKVIDSCKLKERSEAKKYPIPQIDENSWRKYENMIQKNVMSKIKK</sequence>
<dbReference type="GO" id="GO:0008168">
    <property type="term" value="F:methyltransferase activity"/>
    <property type="evidence" value="ECO:0007669"/>
    <property type="project" value="UniProtKB-KW"/>
</dbReference>
<evidence type="ECO:0000313" key="3">
    <source>
        <dbReference type="EMBL" id="ADE36789.1"/>
    </source>
</evidence>
<keyword evidence="2 3" id="KW-0808">Transferase</keyword>
<dbReference type="AlphaFoldDB" id="D5E6K1"/>
<dbReference type="STRING" id="547558.Mmah_1285"/>
<dbReference type="Proteomes" id="UP000001059">
    <property type="component" value="Chromosome"/>
</dbReference>
<dbReference type="OrthoDB" id="130682at2157"/>
<gene>
    <name evidence="3" type="ordered locus">Mmah_1285</name>
</gene>
<evidence type="ECO:0000256" key="1">
    <source>
        <dbReference type="ARBA" id="ARBA00022603"/>
    </source>
</evidence>
<dbReference type="EMBL" id="CP001994">
    <property type="protein sequence ID" value="ADE36789.1"/>
    <property type="molecule type" value="Genomic_DNA"/>
</dbReference>
<keyword evidence="4" id="KW-1185">Reference proteome</keyword>
<dbReference type="RefSeq" id="WP_013037731.1">
    <property type="nucleotide sequence ID" value="NC_014002.1"/>
</dbReference>
<keyword evidence="1 3" id="KW-0489">Methyltransferase</keyword>
<dbReference type="GeneID" id="8983455"/>
<evidence type="ECO:0000256" key="2">
    <source>
        <dbReference type="ARBA" id="ARBA00022679"/>
    </source>
</evidence>
<dbReference type="NCBIfam" id="NF002126">
    <property type="entry name" value="PRK00964.1-4"/>
    <property type="match status" value="1"/>
</dbReference>
<dbReference type="HOGENOM" id="CLU_100863_1_0_2"/>
<reference evidence="3 4" key="1">
    <citation type="submission" date="2010-03" db="EMBL/GenBank/DDBJ databases">
        <title>The complete genome of Methanohalophilus mahii DSM 5219.</title>
        <authorList>
            <consortium name="US DOE Joint Genome Institute (JGI-PGF)"/>
            <person name="Lucas S."/>
            <person name="Copeland A."/>
            <person name="Lapidus A."/>
            <person name="Glavina del Rio T."/>
            <person name="Dalin E."/>
            <person name="Tice H."/>
            <person name="Bruce D."/>
            <person name="Goodwin L."/>
            <person name="Pitluck S."/>
            <person name="Kyrpides N."/>
            <person name="Mavromatis K."/>
            <person name="Ivanova N."/>
            <person name="Lykidis A."/>
            <person name="Saunders E."/>
            <person name="Brettin T."/>
            <person name="Detter J.C."/>
            <person name="Han C."/>
            <person name="Land M."/>
            <person name="Hauser L."/>
            <person name="Markowitz V."/>
            <person name="Cheng J.-F."/>
            <person name="Hugenholtz P."/>
            <person name="Woyke T."/>
            <person name="Wu D."/>
            <person name="Spring S."/>
            <person name="Schneider S."/>
            <person name="Schroeder M."/>
            <person name="Klenk H.-P."/>
            <person name="Eisen J.A."/>
        </authorList>
    </citation>
    <scope>NUCLEOTIDE SEQUENCE [LARGE SCALE GENOMIC DNA]</scope>
    <source>
        <strain evidence="4">ATCC 35705 / DSM 5219 / SLP</strain>
    </source>
</reference>
<dbReference type="Pfam" id="PF04208">
    <property type="entry name" value="MtrA"/>
    <property type="match status" value="2"/>
</dbReference>
<protein>
    <submittedName>
        <fullName evidence="3">Tetrahydromethanopterin S-methyltransferase, subunit A</fullName>
        <ecNumber evidence="3">2.1.1.86</ecNumber>
    </submittedName>
</protein>
<dbReference type="EC" id="2.1.1.86" evidence="3"/>
<dbReference type="InterPro" id="IPR030688">
    <property type="entry name" value="MeTrfase_MtrA/MtxA"/>
</dbReference>
<proteinExistence type="predicted"/>
<organism evidence="3 4">
    <name type="scientific">Methanohalophilus mahii (strain ATCC 35705 / DSM 5219 / SLP)</name>
    <dbReference type="NCBI Taxonomy" id="547558"/>
    <lineage>
        <taxon>Archaea</taxon>
        <taxon>Methanobacteriati</taxon>
        <taxon>Methanobacteriota</taxon>
        <taxon>Stenosarchaea group</taxon>
        <taxon>Methanomicrobia</taxon>
        <taxon>Methanosarcinales</taxon>
        <taxon>Methanosarcinaceae</taxon>
        <taxon>Methanohalophilus</taxon>
    </lineage>
</organism>
<accession>D5E6K1</accession>
<dbReference type="PIRSF" id="PIRSF009452">
    <property type="entry name" value="MtrA_MtxA"/>
    <property type="match status" value="1"/>
</dbReference>
<name>D5E6K1_METMS</name>
<dbReference type="KEGG" id="mmh:Mmah_1285"/>
<evidence type="ECO:0000313" key="4">
    <source>
        <dbReference type="Proteomes" id="UP000001059"/>
    </source>
</evidence>